<dbReference type="Proteomes" id="UP000219813">
    <property type="component" value="Chromosome 10"/>
</dbReference>
<keyword evidence="3" id="KW-1185">Reference proteome</keyword>
<protein>
    <submittedName>
        <fullName evidence="2">PIR protein</fullName>
    </submittedName>
</protein>
<feature type="transmembrane region" description="Helical" evidence="1">
    <location>
        <begin position="464"/>
        <end position="485"/>
    </location>
</feature>
<sequence>MEKTTYDEILQKLASNEIYIKLISENNKLNNNFNYNIFDSVRTKYKANYINRENVARNLKKIPEKNKLWNYNWRCLYYIYCVYEKISKFMENNSSNTDVTDVVTKIHNTQNSVIEDYRILNCSYNFDDEILRELYNRKSERYLYEYFAYYESIKSKHFCISGVIDKSKKYFNAIKSFYNGKRREYCEKNISKFPNYFLNCGNEFDLGKILSKFDFENKQGCNGLKSIIYKTTEDNPDSTPINEEFLKSIYLTACSTVSNGESSPNNDGMSCNLFGENVKQSFSTTAAGSAELQDIHGNVSSDIQVAISSTYLAEVLSEKNRKEVGDNNQGEKNKISFDEIKYNEFRWNFGSGEMYCLRNTRENDKNGKCVYLEELIDDGFFIKEKVYTGYKFTAGKKWDLQYLARAVNKKIEWKSLKSMSPIFKDSRNFQVVYPNKATNTDICNTYGQIFSRKDEEYNTLNNTFFRMSMVVVLVMGLIFVIFLYYKFTPFGSYVSKIRKRKKRD</sequence>
<dbReference type="GeneID" id="39869108"/>
<name>A0A1D3RHE1_PLAMA</name>
<keyword evidence="1" id="KW-1133">Transmembrane helix</keyword>
<proteinExistence type="predicted"/>
<organism evidence="2 3">
    <name type="scientific">Plasmodium malariae</name>
    <dbReference type="NCBI Taxonomy" id="5858"/>
    <lineage>
        <taxon>Eukaryota</taxon>
        <taxon>Sar</taxon>
        <taxon>Alveolata</taxon>
        <taxon>Apicomplexa</taxon>
        <taxon>Aconoidasida</taxon>
        <taxon>Haemosporida</taxon>
        <taxon>Plasmodiidae</taxon>
        <taxon>Plasmodium</taxon>
        <taxon>Plasmodium (Plasmodium)</taxon>
    </lineage>
</organism>
<dbReference type="VEuPathDB" id="PlasmoDB:PmUG01_10010800"/>
<dbReference type="EMBL" id="LT594631">
    <property type="protein sequence ID" value="SCN44527.1"/>
    <property type="molecule type" value="Genomic_DNA"/>
</dbReference>
<dbReference type="AlphaFoldDB" id="A0A1D3RHE1"/>
<dbReference type="Pfam" id="PF05795">
    <property type="entry name" value="Plasmodium_Vir"/>
    <property type="match status" value="1"/>
</dbReference>
<dbReference type="RefSeq" id="XP_028861895.1">
    <property type="nucleotide sequence ID" value="XM_029005292.1"/>
</dbReference>
<keyword evidence="1" id="KW-0812">Transmembrane</keyword>
<dbReference type="OrthoDB" id="10661200at2759"/>
<dbReference type="InterPro" id="IPR008780">
    <property type="entry name" value="Plasmodium_Vir"/>
</dbReference>
<evidence type="ECO:0000256" key="1">
    <source>
        <dbReference type="SAM" id="Phobius"/>
    </source>
</evidence>
<evidence type="ECO:0000313" key="2">
    <source>
        <dbReference type="EMBL" id="SCN44527.1"/>
    </source>
</evidence>
<keyword evidence="1" id="KW-0472">Membrane</keyword>
<gene>
    <name evidence="2" type="primary">PmUG01_10010800</name>
    <name evidence="2" type="ORF">PMUG01_10010800</name>
</gene>
<evidence type="ECO:0000313" key="3">
    <source>
        <dbReference type="Proteomes" id="UP000219813"/>
    </source>
</evidence>
<dbReference type="KEGG" id="pmal:PMUG01_10010800"/>
<accession>A0A1D3RHE1</accession>
<reference evidence="2 3" key="1">
    <citation type="submission" date="2016-06" db="EMBL/GenBank/DDBJ databases">
        <authorList>
            <consortium name="Pathogen Informatics"/>
        </authorList>
    </citation>
    <scope>NUCLEOTIDE SEQUENCE [LARGE SCALE GENOMIC DNA]</scope>
</reference>